<gene>
    <name evidence="1" type="ORF">ECLFYP2_02555</name>
</gene>
<dbReference type="Pfam" id="PF22652">
    <property type="entry name" value="DUF7006"/>
    <property type="match status" value="1"/>
</dbReference>
<dbReference type="InterPro" id="IPR054275">
    <property type="entry name" value="DUF7006"/>
</dbReference>
<dbReference type="EMBL" id="CACRTX010000008">
    <property type="protein sequence ID" value="VYU14069.1"/>
    <property type="molecule type" value="Genomic_DNA"/>
</dbReference>
<protein>
    <submittedName>
        <fullName evidence="1">Uncharacterized protein</fullName>
    </submittedName>
</protein>
<organism evidence="1">
    <name type="scientific">Enterococcus casseliflavus</name>
    <name type="common">Enterococcus flavescens</name>
    <dbReference type="NCBI Taxonomy" id="37734"/>
    <lineage>
        <taxon>Bacteria</taxon>
        <taxon>Bacillati</taxon>
        <taxon>Bacillota</taxon>
        <taxon>Bacilli</taxon>
        <taxon>Lactobacillales</taxon>
        <taxon>Enterococcaceae</taxon>
        <taxon>Enterococcus</taxon>
    </lineage>
</organism>
<accession>A0A6N3CGR0</accession>
<dbReference type="AlphaFoldDB" id="A0A6N3CGR0"/>
<sequence length="120" mass="14368">MMKKGQMTPEAYLNNYSELCYLQEFPLIKQVCTELQTRFKEICYTEYDNVLQQMADLLEIDAQLQMFLEFFRHDFFKEIELAEEEIVKMIKKDKNVYYRQMAGIGTNQKAPHGLIYLSEK</sequence>
<evidence type="ECO:0000313" key="1">
    <source>
        <dbReference type="EMBL" id="VYU14069.1"/>
    </source>
</evidence>
<proteinExistence type="predicted"/>
<name>A0A6N3CGR0_ENTCA</name>
<reference evidence="1" key="1">
    <citation type="submission" date="2019-11" db="EMBL/GenBank/DDBJ databases">
        <authorList>
            <person name="Feng L."/>
        </authorList>
    </citation>
    <scope>NUCLEOTIDE SEQUENCE</scope>
    <source>
        <strain evidence="1">ECasseliflavusLFYP2</strain>
    </source>
</reference>
<dbReference type="RefSeq" id="WP_413126336.1">
    <property type="nucleotide sequence ID" value="NZ_CACRTX010000008.1"/>
</dbReference>